<evidence type="ECO:0000313" key="2">
    <source>
        <dbReference type="EMBL" id="AXE37011.1"/>
    </source>
</evidence>
<sequence length="268" mass="29382">MLKEASGGEYRVWHSGNDGSIIKKRRYRISSDDKTSLDNDVVAGEMGFNYATSSGVNGPYIAFGGLSGNIDYSCQLTADYNNGYVMRFRTRNDDQAKRWNPWYTLIHEGYLTGQIAFFAMANPPQGWLKARGNAVSRTEYAALFAAIGTTYGPGDGSTTFNLPDLRGEFVRGWDDGRTVDNGRGFGTNQTSQNLWHDHGIPTPTATAGNDTVLVDNSGAPLDYGCRLASNEVLAEWGKNPNVLRYATYGQGGNESRPRNIALLACIKY</sequence>
<organism evidence="2 3">
    <name type="scientific">Chromobacterium phragmitis</name>
    <dbReference type="NCBI Taxonomy" id="2202141"/>
    <lineage>
        <taxon>Bacteria</taxon>
        <taxon>Pseudomonadati</taxon>
        <taxon>Pseudomonadota</taxon>
        <taxon>Betaproteobacteria</taxon>
        <taxon>Neisseriales</taxon>
        <taxon>Chromobacteriaceae</taxon>
        <taxon>Chromobacterium</taxon>
    </lineage>
</organism>
<accession>A0A344UP13</accession>
<dbReference type="InterPro" id="IPR037053">
    <property type="entry name" value="Phage_tail_collar_dom_sf"/>
</dbReference>
<dbReference type="EMBL" id="CP029554">
    <property type="protein sequence ID" value="AXE37011.1"/>
    <property type="molecule type" value="Genomic_DNA"/>
</dbReference>
<dbReference type="AlphaFoldDB" id="A0A344UP13"/>
<dbReference type="KEGG" id="chrb:DK843_13195"/>
<dbReference type="Gene3D" id="3.90.1340.10">
    <property type="entry name" value="Phage tail collar domain"/>
    <property type="match status" value="1"/>
</dbReference>
<dbReference type="SUPFAM" id="SSF88874">
    <property type="entry name" value="Receptor-binding domain of short tail fibre protein gp12"/>
    <property type="match status" value="1"/>
</dbReference>
<feature type="domain" description="Phage tail collar" evidence="1">
    <location>
        <begin position="113"/>
        <end position="170"/>
    </location>
</feature>
<evidence type="ECO:0000313" key="3">
    <source>
        <dbReference type="Proteomes" id="UP000252038"/>
    </source>
</evidence>
<protein>
    <recommendedName>
        <fullName evidence="1">Phage tail collar domain-containing protein</fullName>
    </recommendedName>
</protein>
<evidence type="ECO:0000259" key="1">
    <source>
        <dbReference type="Pfam" id="PF07484"/>
    </source>
</evidence>
<gene>
    <name evidence="2" type="ORF">DK843_13195</name>
</gene>
<dbReference type="InterPro" id="IPR011083">
    <property type="entry name" value="Phage_tail_collar_dom"/>
</dbReference>
<name>A0A344UP13_9NEIS</name>
<reference evidence="2 3" key="1">
    <citation type="submission" date="2018-05" db="EMBL/GenBank/DDBJ databases">
        <title>Genome sequencing, assembly and analysis of the novel insecticidal bacterium, Chromobacterium phragmitis.</title>
        <authorList>
            <person name="Sparks M.E."/>
            <person name="Blackburn M.B."/>
            <person name="Gundersen-Rindal D.E."/>
        </authorList>
    </citation>
    <scope>NUCLEOTIDE SEQUENCE [LARGE SCALE GENOMIC DNA]</scope>
    <source>
        <strain evidence="2">IIBBL 274-1</strain>
    </source>
</reference>
<dbReference type="Pfam" id="PF07484">
    <property type="entry name" value="Collar"/>
    <property type="match status" value="1"/>
</dbReference>
<dbReference type="Proteomes" id="UP000252038">
    <property type="component" value="Chromosome"/>
</dbReference>
<proteinExistence type="predicted"/>